<dbReference type="PANTHER" id="PTHR38785:SF1">
    <property type="entry name" value="HOMOLOG OF VIRK"/>
    <property type="match status" value="1"/>
</dbReference>
<comment type="caution">
    <text evidence="1">The sequence shown here is derived from an EMBL/GenBank/DDBJ whole genome shotgun (WGS) entry which is preliminary data.</text>
</comment>
<dbReference type="InterPro" id="IPR007488">
    <property type="entry name" value="DUF535"/>
</dbReference>
<dbReference type="RefSeq" id="WP_039122306.1">
    <property type="nucleotide sequence ID" value="NZ_AOJP01000002.1"/>
</dbReference>
<dbReference type="Proteomes" id="UP000031184">
    <property type="component" value="Unassembled WGS sequence"/>
</dbReference>
<evidence type="ECO:0000313" key="1">
    <source>
        <dbReference type="EMBL" id="KID48487.1"/>
    </source>
</evidence>
<proteinExistence type="predicted"/>
<dbReference type="OrthoDB" id="6835762at2"/>
<dbReference type="PANTHER" id="PTHR38785">
    <property type="entry name" value="HOMOLOG OF VIRK"/>
    <property type="match status" value="1"/>
</dbReference>
<name>A0A017H5U4_9FUSO</name>
<dbReference type="PATRIC" id="fig|1226633.4.peg.1913"/>
<dbReference type="EMBL" id="AUZI01000023">
    <property type="protein sequence ID" value="KID48487.1"/>
    <property type="molecule type" value="Genomic_DNA"/>
</dbReference>
<sequence length="297" mass="35753">MRKELRFYYEVMRKRYRKGTSHALRKKVKYISRTLFYYPYSMELANFIMQHSYLSKTIDQYPMITEKLHKPYMRFSFTAKEKLEVIFSSYAYLDRYFRDEVLQELYSKGKIKVVDIQGKEDCKLSAYLKLYPDFDKEGEFNLLLYQGDILLSTLTFAVWKHHMFIGGLQGLGRIYKDPEILKKVTKNFYGLFPKRILMEVFYHLFPESKIAVGNANHIYLAQRYRYKKERKVKADYDEFWESLGGIQREDGLWELAETIARKPIEEIPSKKRSQYRSRYQILDTIRESVANFLINTK</sequence>
<evidence type="ECO:0000313" key="2">
    <source>
        <dbReference type="Proteomes" id="UP000031184"/>
    </source>
</evidence>
<protein>
    <submittedName>
        <fullName evidence="1">Membrane protein</fullName>
    </submittedName>
</protein>
<organism evidence="1 2">
    <name type="scientific">Fusobacterium necrophorum subsp. funduliforme B35</name>
    <dbReference type="NCBI Taxonomy" id="1226633"/>
    <lineage>
        <taxon>Bacteria</taxon>
        <taxon>Fusobacteriati</taxon>
        <taxon>Fusobacteriota</taxon>
        <taxon>Fusobacteriia</taxon>
        <taxon>Fusobacteriales</taxon>
        <taxon>Fusobacteriaceae</taxon>
        <taxon>Fusobacterium</taxon>
    </lineage>
</organism>
<reference evidence="1 2" key="1">
    <citation type="submission" date="2013-08" db="EMBL/GenBank/DDBJ databases">
        <title>An opportunistic ruminal bacterium that causes liver abscesses in cattle.</title>
        <authorList>
            <person name="Benahmed F.H."/>
            <person name="Rasmussen M."/>
            <person name="Harbottle H."/>
            <person name="Soppet D."/>
            <person name="Nagaraja T.G."/>
            <person name="Davidson M."/>
        </authorList>
    </citation>
    <scope>NUCLEOTIDE SEQUENCE [LARGE SCALE GENOMIC DNA]</scope>
    <source>
        <strain evidence="1 2">B35</strain>
    </source>
</reference>
<dbReference type="AlphaFoldDB" id="A0A017H5U4"/>
<accession>A0A017H5U4</accession>
<gene>
    <name evidence="1" type="ORF">C095_09435</name>
</gene>
<dbReference type="Pfam" id="PF04393">
    <property type="entry name" value="DUF535"/>
    <property type="match status" value="1"/>
</dbReference>
<dbReference type="GO" id="GO:0006974">
    <property type="term" value="P:DNA damage response"/>
    <property type="evidence" value="ECO:0007669"/>
    <property type="project" value="TreeGrafter"/>
</dbReference>